<dbReference type="PROSITE" id="PS51140">
    <property type="entry name" value="CUE"/>
    <property type="match status" value="1"/>
</dbReference>
<feature type="zinc finger region" description="C3H1-type" evidence="1">
    <location>
        <begin position="355"/>
        <end position="383"/>
    </location>
</feature>
<dbReference type="FunFam" id="3.30.1370.110:FF:000012">
    <property type="entry name" value="UBA/TS-N_domain/CUE_domain/Domain_of_uncharacterized_function_(DUF1771)/Smr_domain_containing_protein"/>
    <property type="match status" value="1"/>
</dbReference>
<dbReference type="PANTHER" id="PTHR46535">
    <property type="entry name" value="NEDD4-BINDING PROTEIN 2"/>
    <property type="match status" value="1"/>
</dbReference>
<dbReference type="SMART" id="SM00356">
    <property type="entry name" value="ZnF_C3H1"/>
    <property type="match status" value="3"/>
</dbReference>
<keyword evidence="1" id="KW-0863">Zinc-finger</keyword>
<reference evidence="7 8" key="1">
    <citation type="submission" date="2021-02" db="EMBL/GenBank/DDBJ databases">
        <title>Leishmania (Mundinia) enrietti genome sequencing and assembly.</title>
        <authorList>
            <person name="Almutairi H."/>
            <person name="Gatherer D."/>
        </authorList>
    </citation>
    <scope>NUCLEOTIDE SEQUENCE [LARGE SCALE GENOMIC DNA]</scope>
    <source>
        <strain evidence="7">CUR178</strain>
    </source>
</reference>
<sequence length="908" mass="96731">MKRGGSGQPDNVTRLTARGFSKAKATQALKDAGNNADVALRILERQRDQQQQQQQLRARARGTDGACTSTSAASAAIPSLHRTKPPSASALFASSPAADAVRRQRERCHPCVVQFGSCQYGQFCVLKDVPGDVCVQHFQGCCVFGDTCRHRHTIDGTDVRNYVWGSSKDGDSAPVLRSGDSMYRVRTVDGMGSKVQAAEPIGDQADAHTHDHDGEWGGGGTTPRRPAAPPPLASDFNRIRGSVPSHTDPVLPSALRAVEAEAEEIGGGEKVDAVGPDARKTGSAAVAVAHPTPFRDLVKSSASVLQPPSAQPPLTSSSTSTFPAAAATACRGRARHPCIAQYGNCKFGDVCVHADRDADVCVHFLNRRCRYSADDCRYRHETEAEYHAALLARTGLQVPKEDATGAADERKERGYTDKAKNRLQGGLSWTVTDAESGRDTSSGGRSPLPTLSSAEGSAAPPEALRPPGRAALNHDGDGNGGGDRVRSASEMRVFLGLVEVFPNVEPAVVLQALRVSGGDPIRASDVIAHVGAVSTAAEVDDVAAVLALAAADEAAERESAADDAAASAVLERHNALLTLISLFPAVEPAALEAVLSQHHGAFAEAYSVLLCAQENVARSAIWSGSTATMTPADQLRIEKLCVMFPGLDEDVVRSAYSAADRQWSRAITALNALTEELLSLDSAVTAASAPAKAAAEATVVWRPQHPAKAVVAATGGDAGKAVGAPEAREEPNAEAYNAYREAEQEIIEFGDWRRVREQAYLMNTQRLRILGQATAAFLSGDGRTAKLLSSEGRRLGLEYNRLNRLAMLALEQERLRTDATSTLDLHGFHAAEVHDVLVRRVRVCQHHRIAHLRIVTGEGRHSRRGHRSLYPAVMEDLRTDPLLSAVVKIKSIKAGYIDTAVRLPTAES</sequence>
<evidence type="ECO:0000256" key="2">
    <source>
        <dbReference type="SAM" id="MobiDB-lite"/>
    </source>
</evidence>
<dbReference type="GO" id="GO:0008270">
    <property type="term" value="F:zinc ion binding"/>
    <property type="evidence" value="ECO:0007669"/>
    <property type="project" value="UniProtKB-KW"/>
</dbReference>
<dbReference type="CDD" id="cd14279">
    <property type="entry name" value="CUE"/>
    <property type="match status" value="2"/>
</dbReference>
<evidence type="ECO:0000259" key="5">
    <source>
        <dbReference type="PROSITE" id="PS50828"/>
    </source>
</evidence>
<dbReference type="InterPro" id="IPR000571">
    <property type="entry name" value="Znf_CCCH"/>
</dbReference>
<dbReference type="SMART" id="SM00463">
    <property type="entry name" value="SMR"/>
    <property type="match status" value="1"/>
</dbReference>
<evidence type="ECO:0000259" key="3">
    <source>
        <dbReference type="PROSITE" id="PS50030"/>
    </source>
</evidence>
<dbReference type="InterPro" id="IPR013899">
    <property type="entry name" value="DUF1771"/>
</dbReference>
<evidence type="ECO:0000313" key="7">
    <source>
        <dbReference type="EMBL" id="KAG5487371.1"/>
    </source>
</evidence>
<dbReference type="PROSITE" id="PS50030">
    <property type="entry name" value="UBA"/>
    <property type="match status" value="1"/>
</dbReference>
<feature type="zinc finger region" description="C3H1-type" evidence="1">
    <location>
        <begin position="128"/>
        <end position="155"/>
    </location>
</feature>
<feature type="compositionally biased region" description="Basic and acidic residues" evidence="2">
    <location>
        <begin position="472"/>
        <end position="485"/>
    </location>
</feature>
<feature type="domain" description="UBA" evidence="3">
    <location>
        <begin position="6"/>
        <end position="46"/>
    </location>
</feature>
<dbReference type="KEGG" id="lenr:94175594"/>
<keyword evidence="1" id="KW-0479">Metal-binding</keyword>
<dbReference type="GeneID" id="94175594"/>
<feature type="region of interest" description="Disordered" evidence="2">
    <location>
        <begin position="205"/>
        <end position="229"/>
    </location>
</feature>
<dbReference type="Proteomes" id="UP000674179">
    <property type="component" value="Chromosome 1"/>
</dbReference>
<accession>A0A836KUE2</accession>
<protein>
    <submittedName>
        <fullName evidence="7">Uncharacterized protein</fullName>
    </submittedName>
</protein>
<dbReference type="Pfam" id="PF01713">
    <property type="entry name" value="Smr"/>
    <property type="match status" value="1"/>
</dbReference>
<evidence type="ECO:0000259" key="4">
    <source>
        <dbReference type="PROSITE" id="PS50103"/>
    </source>
</evidence>
<evidence type="ECO:0000313" key="8">
    <source>
        <dbReference type="Proteomes" id="UP000674179"/>
    </source>
</evidence>
<keyword evidence="1" id="KW-0862">Zinc</keyword>
<feature type="domain" description="Smr" evidence="5">
    <location>
        <begin position="823"/>
        <end position="904"/>
    </location>
</feature>
<dbReference type="SUPFAM" id="SSF160443">
    <property type="entry name" value="SMR domain-like"/>
    <property type="match status" value="1"/>
</dbReference>
<evidence type="ECO:0000256" key="1">
    <source>
        <dbReference type="PROSITE-ProRule" id="PRU00723"/>
    </source>
</evidence>
<keyword evidence="8" id="KW-1185">Reference proteome</keyword>
<dbReference type="CDD" id="cd14270">
    <property type="entry name" value="UBA"/>
    <property type="match status" value="1"/>
</dbReference>
<dbReference type="InterPro" id="IPR002625">
    <property type="entry name" value="Smr_dom"/>
</dbReference>
<dbReference type="GO" id="GO:0004519">
    <property type="term" value="F:endonuclease activity"/>
    <property type="evidence" value="ECO:0007669"/>
    <property type="project" value="TreeGrafter"/>
</dbReference>
<dbReference type="Pfam" id="PF02845">
    <property type="entry name" value="CUE"/>
    <property type="match status" value="1"/>
</dbReference>
<dbReference type="SMART" id="SM00546">
    <property type="entry name" value="CUE"/>
    <property type="match status" value="1"/>
</dbReference>
<proteinExistence type="predicted"/>
<dbReference type="GO" id="GO:0005634">
    <property type="term" value="C:nucleus"/>
    <property type="evidence" value="ECO:0007669"/>
    <property type="project" value="TreeGrafter"/>
</dbReference>
<dbReference type="PANTHER" id="PTHR46535:SF1">
    <property type="entry name" value="NEDD4-BINDING PROTEIN 2"/>
    <property type="match status" value="1"/>
</dbReference>
<dbReference type="SMART" id="SM00165">
    <property type="entry name" value="UBA"/>
    <property type="match status" value="2"/>
</dbReference>
<dbReference type="AlphaFoldDB" id="A0A836KUE2"/>
<feature type="region of interest" description="Disordered" evidence="2">
    <location>
        <begin position="300"/>
        <end position="320"/>
    </location>
</feature>
<dbReference type="InterPro" id="IPR009060">
    <property type="entry name" value="UBA-like_sf"/>
</dbReference>
<feature type="region of interest" description="Disordered" evidence="2">
    <location>
        <begin position="399"/>
        <end position="485"/>
    </location>
</feature>
<feature type="compositionally biased region" description="Basic and acidic residues" evidence="2">
    <location>
        <begin position="205"/>
        <end position="215"/>
    </location>
</feature>
<dbReference type="Gene3D" id="3.30.1370.110">
    <property type="match status" value="1"/>
</dbReference>
<feature type="domain" description="C3H1-type" evidence="4">
    <location>
        <begin position="355"/>
        <end position="383"/>
    </location>
</feature>
<dbReference type="InterPro" id="IPR036063">
    <property type="entry name" value="Smr_dom_sf"/>
</dbReference>
<evidence type="ECO:0000259" key="6">
    <source>
        <dbReference type="PROSITE" id="PS51140"/>
    </source>
</evidence>
<dbReference type="PROSITE" id="PS50103">
    <property type="entry name" value="ZF_C3H1"/>
    <property type="match status" value="2"/>
</dbReference>
<comment type="caution">
    <text evidence="7">The sequence shown here is derived from an EMBL/GenBank/DDBJ whole genome shotgun (WGS) entry which is preliminary data.</text>
</comment>
<dbReference type="SMART" id="SM01162">
    <property type="entry name" value="DUF1771"/>
    <property type="match status" value="1"/>
</dbReference>
<dbReference type="Pfam" id="PF08590">
    <property type="entry name" value="DUF1771"/>
    <property type="match status" value="1"/>
</dbReference>
<dbReference type="EMBL" id="JAFHKP010000001">
    <property type="protein sequence ID" value="KAG5487371.1"/>
    <property type="molecule type" value="Genomic_DNA"/>
</dbReference>
<dbReference type="OrthoDB" id="3231855at2759"/>
<dbReference type="InterPro" id="IPR015940">
    <property type="entry name" value="UBA"/>
</dbReference>
<dbReference type="InterPro" id="IPR003892">
    <property type="entry name" value="CUE"/>
</dbReference>
<feature type="compositionally biased region" description="Polar residues" evidence="2">
    <location>
        <begin position="427"/>
        <end position="444"/>
    </location>
</feature>
<feature type="compositionally biased region" description="Basic and acidic residues" evidence="2">
    <location>
        <begin position="399"/>
        <end position="420"/>
    </location>
</feature>
<feature type="domain" description="C3H1-type" evidence="4">
    <location>
        <begin position="128"/>
        <end position="155"/>
    </location>
</feature>
<dbReference type="PROSITE" id="PS50828">
    <property type="entry name" value="SMR"/>
    <property type="match status" value="1"/>
</dbReference>
<organism evidence="7 8">
    <name type="scientific">Leishmania enriettii</name>
    <dbReference type="NCBI Taxonomy" id="5663"/>
    <lineage>
        <taxon>Eukaryota</taxon>
        <taxon>Discoba</taxon>
        <taxon>Euglenozoa</taxon>
        <taxon>Kinetoplastea</taxon>
        <taxon>Metakinetoplastina</taxon>
        <taxon>Trypanosomatida</taxon>
        <taxon>Trypanosomatidae</taxon>
        <taxon>Leishmaniinae</taxon>
        <taxon>Leishmania</taxon>
    </lineage>
</organism>
<dbReference type="InterPro" id="IPR052772">
    <property type="entry name" value="Endo/PolyKinase_Domain-Protein"/>
</dbReference>
<dbReference type="GO" id="GO:0043130">
    <property type="term" value="F:ubiquitin binding"/>
    <property type="evidence" value="ECO:0007669"/>
    <property type="project" value="InterPro"/>
</dbReference>
<feature type="compositionally biased region" description="Low complexity" evidence="2">
    <location>
        <begin position="452"/>
        <end position="462"/>
    </location>
</feature>
<feature type="domain" description="CUE" evidence="6">
    <location>
        <begin position="571"/>
        <end position="614"/>
    </location>
</feature>
<gene>
    <name evidence="7" type="ORF">CUR178_08457</name>
</gene>
<dbReference type="SUPFAM" id="SSF46934">
    <property type="entry name" value="UBA-like"/>
    <property type="match status" value="1"/>
</dbReference>
<dbReference type="RefSeq" id="XP_067696187.1">
    <property type="nucleotide sequence ID" value="XM_067840084.1"/>
</dbReference>
<name>A0A836KUE2_LEIEN</name>